<dbReference type="GO" id="GO:0016887">
    <property type="term" value="F:ATP hydrolysis activity"/>
    <property type="evidence" value="ECO:0007669"/>
    <property type="project" value="InterPro"/>
</dbReference>
<dbReference type="Gene3D" id="3.30.230.10">
    <property type="match status" value="1"/>
</dbReference>
<organism evidence="6">
    <name type="scientific">sediment metagenome</name>
    <dbReference type="NCBI Taxonomy" id="749907"/>
    <lineage>
        <taxon>unclassified sequences</taxon>
        <taxon>metagenomes</taxon>
        <taxon>ecological metagenomes</taxon>
    </lineage>
</organism>
<dbReference type="GO" id="GO:0030983">
    <property type="term" value="F:mismatched DNA binding"/>
    <property type="evidence" value="ECO:0007669"/>
    <property type="project" value="InterPro"/>
</dbReference>
<evidence type="ECO:0000256" key="3">
    <source>
        <dbReference type="ARBA" id="ARBA00023204"/>
    </source>
</evidence>
<evidence type="ECO:0000259" key="5">
    <source>
        <dbReference type="SMART" id="SM01340"/>
    </source>
</evidence>
<dbReference type="InterPro" id="IPR014762">
    <property type="entry name" value="DNA_mismatch_repair_CS"/>
</dbReference>
<dbReference type="CDD" id="cd00782">
    <property type="entry name" value="MutL_Trans"/>
    <property type="match status" value="1"/>
</dbReference>
<dbReference type="GO" id="GO:0140664">
    <property type="term" value="F:ATP-dependent DNA damage sensor activity"/>
    <property type="evidence" value="ECO:0007669"/>
    <property type="project" value="InterPro"/>
</dbReference>
<dbReference type="AlphaFoldDB" id="D9PI85"/>
<proteinExistence type="inferred from homology"/>
<dbReference type="InterPro" id="IPR036890">
    <property type="entry name" value="HATPase_C_sf"/>
</dbReference>
<dbReference type="Pfam" id="PF08676">
    <property type="entry name" value="MutL_C"/>
    <property type="match status" value="1"/>
</dbReference>
<dbReference type="GO" id="GO:0006298">
    <property type="term" value="P:mismatch repair"/>
    <property type="evidence" value="ECO:0007669"/>
    <property type="project" value="InterPro"/>
</dbReference>
<dbReference type="SUPFAM" id="SSF118116">
    <property type="entry name" value="DNA mismatch repair protein MutL"/>
    <property type="match status" value="1"/>
</dbReference>
<dbReference type="InterPro" id="IPR014790">
    <property type="entry name" value="MutL_C"/>
</dbReference>
<dbReference type="GO" id="GO:0032300">
    <property type="term" value="C:mismatch repair complex"/>
    <property type="evidence" value="ECO:0007669"/>
    <property type="project" value="InterPro"/>
</dbReference>
<feature type="domain" description="MutL C-terminal dimerisation" evidence="4">
    <location>
        <begin position="422"/>
        <end position="565"/>
    </location>
</feature>
<dbReference type="InterPro" id="IPR002099">
    <property type="entry name" value="MutL/Mlh/PMS"/>
</dbReference>
<gene>
    <name evidence="6" type="primary">mutL</name>
    <name evidence="6" type="ORF">LDC_1241</name>
</gene>
<dbReference type="Gene3D" id="3.30.1540.20">
    <property type="entry name" value="MutL, C-terminal domain, dimerisation subdomain"/>
    <property type="match status" value="1"/>
</dbReference>
<evidence type="ECO:0000313" key="6">
    <source>
        <dbReference type="EMBL" id="EFK96730.1"/>
    </source>
</evidence>
<dbReference type="FunFam" id="3.30.565.10:FF:000003">
    <property type="entry name" value="DNA mismatch repair endonuclease MutL"/>
    <property type="match status" value="1"/>
</dbReference>
<dbReference type="NCBIfam" id="TIGR00585">
    <property type="entry name" value="mutl"/>
    <property type="match status" value="1"/>
</dbReference>
<dbReference type="InterPro" id="IPR042121">
    <property type="entry name" value="MutL_C_regsub"/>
</dbReference>
<dbReference type="PROSITE" id="PS00058">
    <property type="entry name" value="DNA_MISMATCH_REPAIR_1"/>
    <property type="match status" value="1"/>
</dbReference>
<reference evidence="6" key="1">
    <citation type="submission" date="2010-07" db="EMBL/GenBank/DDBJ databases">
        <authorList>
            <consortium name="CONSOLIDER consortium CSD2007-00005"/>
            <person name="Guazzaroni M.-E."/>
            <person name="Richter M."/>
            <person name="Garcia-Salamanca A."/>
            <person name="Yarza P."/>
            <person name="Ferrer M."/>
        </authorList>
    </citation>
    <scope>NUCLEOTIDE SEQUENCE</scope>
</reference>
<keyword evidence="3" id="KW-0234">DNA repair</keyword>
<evidence type="ECO:0000256" key="2">
    <source>
        <dbReference type="ARBA" id="ARBA00022763"/>
    </source>
</evidence>
<dbReference type="SMART" id="SM01340">
    <property type="entry name" value="DNA_mis_repair"/>
    <property type="match status" value="1"/>
</dbReference>
<dbReference type="EMBL" id="ADZX01000414">
    <property type="protein sequence ID" value="EFK96730.1"/>
    <property type="molecule type" value="Genomic_DNA"/>
</dbReference>
<dbReference type="PANTHER" id="PTHR10073:SF12">
    <property type="entry name" value="DNA MISMATCH REPAIR PROTEIN MLH1"/>
    <property type="match status" value="1"/>
</dbReference>
<dbReference type="SUPFAM" id="SSF54211">
    <property type="entry name" value="Ribosomal protein S5 domain 2-like"/>
    <property type="match status" value="1"/>
</dbReference>
<dbReference type="Pfam" id="PF13589">
    <property type="entry name" value="HATPase_c_3"/>
    <property type="match status" value="1"/>
</dbReference>
<comment type="caution">
    <text evidence="6">The sequence shown here is derived from an EMBL/GenBank/DDBJ whole genome shotgun (WGS) entry which is preliminary data.</text>
</comment>
<sequence>MTRMAEGGHIRLLPSDVANKIAAGEVVERPASILKEFLENAIDAGATQIDVDAVSGGVRLISVSDNGSGMNRDDAVLSIERHATSKIRTAEDIEHIHTLGFRGEALAAISSVSRFRLRTRRHDELAGAEVTVSGGTLQDVRETGTPPGTILEVRDLFFNMPARRKFLRSPQTETSHLRQMFVVHALAWPEIGMKLSVDGRPLAVLAGGSTLGERIHDLMGPEVRAALQPVDYRSPEVGVTGFVGLPSLSRGDRSEQHVFVNRRAASAPVVNHAIAEAYRTLLPEGRFPYVYLMLELECGLVDVNVHPTKRDVRFRHPSEVRDALIAAIRRALGAGSTGFVPGPAVPAHTPRGPDRRPVLSIADLPQLRAFPYPQIPAVAGPSTPGAGAPRVFPNAASDTPPVGAAPPESLSAGRGPWQWCRVVGQVGGLYVILETDDGFVIMDPHAAHERVLFERFMTAVRKHAVDSQGLLVPETVELPPRDAQQVRRHLEAIRHIGFGVSEFGGDTFVVDALPSSLGPVAVREWLIDVAQHLETLGDRATNERLREEAIAQAACKAAVKARDHLTLADLEQLVMALAATEMPYTCPHGRPTLIHTSFAELERKFGRA</sequence>
<dbReference type="InterPro" id="IPR042120">
    <property type="entry name" value="MutL_C_dimsub"/>
</dbReference>
<dbReference type="InterPro" id="IPR020568">
    <property type="entry name" value="Ribosomal_Su5_D2-typ_SF"/>
</dbReference>
<dbReference type="SUPFAM" id="SSF55874">
    <property type="entry name" value="ATPase domain of HSP90 chaperone/DNA topoisomerase II/histidine kinase"/>
    <property type="match status" value="1"/>
</dbReference>
<dbReference type="SMART" id="SM00853">
    <property type="entry name" value="MutL_C"/>
    <property type="match status" value="1"/>
</dbReference>
<dbReference type="CDD" id="cd16926">
    <property type="entry name" value="HATPase_MutL-MLH-PMS-like"/>
    <property type="match status" value="1"/>
</dbReference>
<feature type="domain" description="DNA mismatch repair protein S5" evidence="5">
    <location>
        <begin position="215"/>
        <end position="333"/>
    </location>
</feature>
<reference evidence="6" key="2">
    <citation type="journal article" date="2011" name="Microb. Ecol.">
        <title>Taxonomic and Functional Metagenomic Profiling of the Microbial Community in the Anoxic Sediment of a Sub-saline Shallow Lake (Laguna de Carrizo, Central Spain).</title>
        <authorList>
            <person name="Ferrer M."/>
            <person name="Guazzaroni M.E."/>
            <person name="Richter M."/>
            <person name="Garcia-Salamanca A."/>
            <person name="Yarza P."/>
            <person name="Suarez-Suarez A."/>
            <person name="Solano J."/>
            <person name="Alcaide M."/>
            <person name="van Dillewijn P."/>
            <person name="Molina-Henares M.A."/>
            <person name="Lopez-Cortes N."/>
            <person name="Al-Ramahi Y."/>
            <person name="Guerrero C."/>
            <person name="Acosta A."/>
            <person name="de Eugenio L.I."/>
            <person name="Martinez V."/>
            <person name="Marques S."/>
            <person name="Rojo F."/>
            <person name="Santero E."/>
            <person name="Genilloud O."/>
            <person name="Perez-Perez J."/>
            <person name="Rossello-Mora R."/>
            <person name="Ramos J.L."/>
        </authorList>
    </citation>
    <scope>NUCLEOTIDE SEQUENCE</scope>
</reference>
<accession>D9PI85</accession>
<dbReference type="InterPro" id="IPR037198">
    <property type="entry name" value="MutL_C_sf"/>
</dbReference>
<keyword evidence="2" id="KW-0227">DNA damage</keyword>
<dbReference type="PANTHER" id="PTHR10073">
    <property type="entry name" value="DNA MISMATCH REPAIR PROTEIN MLH, PMS, MUTL"/>
    <property type="match status" value="1"/>
</dbReference>
<dbReference type="InterPro" id="IPR038973">
    <property type="entry name" value="MutL/Mlh/Pms-like"/>
</dbReference>
<evidence type="ECO:0000259" key="4">
    <source>
        <dbReference type="SMART" id="SM00853"/>
    </source>
</evidence>
<dbReference type="Gene3D" id="3.30.565.10">
    <property type="entry name" value="Histidine kinase-like ATPase, C-terminal domain"/>
    <property type="match status" value="1"/>
</dbReference>
<comment type="similarity">
    <text evidence="1">Belongs to the DNA mismatch repair MutL/HexB family.</text>
</comment>
<dbReference type="InterPro" id="IPR020667">
    <property type="entry name" value="DNA_mismatch_repair_MutL"/>
</dbReference>
<dbReference type="GO" id="GO:0005524">
    <property type="term" value="F:ATP binding"/>
    <property type="evidence" value="ECO:0007669"/>
    <property type="project" value="InterPro"/>
</dbReference>
<dbReference type="InterPro" id="IPR014721">
    <property type="entry name" value="Ribsml_uS5_D2-typ_fold_subgr"/>
</dbReference>
<name>D9PI85_9ZZZZ</name>
<protein>
    <submittedName>
        <fullName evidence="6">DNA mismatch repair protein mutL</fullName>
    </submittedName>
</protein>
<dbReference type="Pfam" id="PF01119">
    <property type="entry name" value="DNA_mis_repair"/>
    <property type="match status" value="1"/>
</dbReference>
<dbReference type="InterPro" id="IPR013507">
    <property type="entry name" value="DNA_mismatch_S5_2-like"/>
</dbReference>
<evidence type="ECO:0000256" key="1">
    <source>
        <dbReference type="ARBA" id="ARBA00006082"/>
    </source>
</evidence>
<dbReference type="Gene3D" id="3.30.1370.100">
    <property type="entry name" value="MutL, C-terminal domain, regulatory subdomain"/>
    <property type="match status" value="1"/>
</dbReference>
<dbReference type="HAMAP" id="MF_00149">
    <property type="entry name" value="DNA_mis_repair"/>
    <property type="match status" value="1"/>
</dbReference>